<proteinExistence type="predicted"/>
<protein>
    <submittedName>
        <fullName evidence="2">Uncharacterized protein</fullName>
    </submittedName>
</protein>
<keyword evidence="3" id="KW-1185">Reference proteome</keyword>
<reference evidence="2 3" key="1">
    <citation type="submission" date="2024-02" db="EMBL/GenBank/DDBJ databases">
        <authorList>
            <person name="Chen Y."/>
            <person name="Shah S."/>
            <person name="Dougan E. K."/>
            <person name="Thang M."/>
            <person name="Chan C."/>
        </authorList>
    </citation>
    <scope>NUCLEOTIDE SEQUENCE [LARGE SCALE GENOMIC DNA]</scope>
</reference>
<feature type="compositionally biased region" description="Basic and acidic residues" evidence="1">
    <location>
        <begin position="85"/>
        <end position="99"/>
    </location>
</feature>
<sequence length="106" mass="11799">MSSQPAKCEQLQIPVANPYIIGDTILDGDEDAQVIVFECGAPTRWALQCRKWRNYFQVPDDDIEEDDIAIETSSPSNSSPARETVPTKEPSRGKKRIAEEAGLEFS</sequence>
<comment type="caution">
    <text evidence="2">The sequence shown here is derived from an EMBL/GenBank/DDBJ whole genome shotgun (WGS) entry which is preliminary data.</text>
</comment>
<organism evidence="2 3">
    <name type="scientific">Durusdinium trenchii</name>
    <dbReference type="NCBI Taxonomy" id="1381693"/>
    <lineage>
        <taxon>Eukaryota</taxon>
        <taxon>Sar</taxon>
        <taxon>Alveolata</taxon>
        <taxon>Dinophyceae</taxon>
        <taxon>Suessiales</taxon>
        <taxon>Symbiodiniaceae</taxon>
        <taxon>Durusdinium</taxon>
    </lineage>
</organism>
<accession>A0ABP0PBT9</accession>
<evidence type="ECO:0000256" key="1">
    <source>
        <dbReference type="SAM" id="MobiDB-lite"/>
    </source>
</evidence>
<feature type="compositionally biased region" description="Polar residues" evidence="1">
    <location>
        <begin position="72"/>
        <end position="81"/>
    </location>
</feature>
<name>A0ABP0PBT9_9DINO</name>
<dbReference type="Proteomes" id="UP001642484">
    <property type="component" value="Unassembled WGS sequence"/>
</dbReference>
<feature type="region of interest" description="Disordered" evidence="1">
    <location>
        <begin position="68"/>
        <end position="106"/>
    </location>
</feature>
<evidence type="ECO:0000313" key="3">
    <source>
        <dbReference type="Proteomes" id="UP001642484"/>
    </source>
</evidence>
<gene>
    <name evidence="2" type="ORF">CCMP2556_LOCUS35974</name>
</gene>
<evidence type="ECO:0000313" key="2">
    <source>
        <dbReference type="EMBL" id="CAK9073116.1"/>
    </source>
</evidence>
<dbReference type="EMBL" id="CAXAMN010022840">
    <property type="protein sequence ID" value="CAK9073116.1"/>
    <property type="molecule type" value="Genomic_DNA"/>
</dbReference>